<evidence type="ECO:0000256" key="6">
    <source>
        <dbReference type="ARBA" id="ARBA00012180"/>
    </source>
</evidence>
<dbReference type="SUPFAM" id="SSF53098">
    <property type="entry name" value="Ribonuclease H-like"/>
    <property type="match status" value="1"/>
</dbReference>
<comment type="cofactor">
    <cofactor evidence="2">
        <name>Mg(2+)</name>
        <dbReference type="ChEBI" id="CHEBI:18420"/>
    </cofactor>
</comment>
<accession>A0AAE0VMV8</accession>
<evidence type="ECO:0000256" key="1">
    <source>
        <dbReference type="ARBA" id="ARBA00000077"/>
    </source>
</evidence>
<reference evidence="13" key="2">
    <citation type="journal article" date="2021" name="Genome Biol. Evol.">
        <title>Developing a high-quality reference genome for a parasitic bivalve with doubly uniparental inheritance (Bivalvia: Unionida).</title>
        <authorList>
            <person name="Smith C.H."/>
        </authorList>
    </citation>
    <scope>NUCLEOTIDE SEQUENCE</scope>
    <source>
        <strain evidence="13">CHS0354</strain>
        <tissue evidence="13">Mantle</tissue>
    </source>
</reference>
<keyword evidence="10" id="KW-0378">Hydrolase</keyword>
<gene>
    <name evidence="13" type="ORF">CHS0354_024090</name>
</gene>
<dbReference type="NCBIfam" id="NF001236">
    <property type="entry name" value="PRK00203.1"/>
    <property type="match status" value="1"/>
</dbReference>
<dbReference type="HAMAP" id="MF_00042">
    <property type="entry name" value="RNase_H"/>
    <property type="match status" value="1"/>
</dbReference>
<dbReference type="GO" id="GO:0043137">
    <property type="term" value="P:DNA replication, removal of RNA primer"/>
    <property type="evidence" value="ECO:0007669"/>
    <property type="project" value="TreeGrafter"/>
</dbReference>
<evidence type="ECO:0000256" key="10">
    <source>
        <dbReference type="ARBA" id="ARBA00022801"/>
    </source>
</evidence>
<evidence type="ECO:0000256" key="3">
    <source>
        <dbReference type="ARBA" id="ARBA00004065"/>
    </source>
</evidence>
<evidence type="ECO:0000256" key="4">
    <source>
        <dbReference type="ARBA" id="ARBA00005300"/>
    </source>
</evidence>
<dbReference type="Proteomes" id="UP001195483">
    <property type="component" value="Unassembled WGS sequence"/>
</dbReference>
<evidence type="ECO:0000256" key="11">
    <source>
        <dbReference type="ARBA" id="ARBA00022842"/>
    </source>
</evidence>
<dbReference type="GO" id="GO:0046872">
    <property type="term" value="F:metal ion binding"/>
    <property type="evidence" value="ECO:0007669"/>
    <property type="project" value="UniProtKB-KW"/>
</dbReference>
<reference evidence="13" key="1">
    <citation type="journal article" date="2021" name="Genome Biol. Evol.">
        <title>A High-Quality Reference Genome for a Parasitic Bivalve with Doubly Uniparental Inheritance (Bivalvia: Unionida).</title>
        <authorList>
            <person name="Smith C.H."/>
        </authorList>
    </citation>
    <scope>NUCLEOTIDE SEQUENCE</scope>
    <source>
        <strain evidence="13">CHS0354</strain>
    </source>
</reference>
<reference evidence="13" key="3">
    <citation type="submission" date="2023-05" db="EMBL/GenBank/DDBJ databases">
        <authorList>
            <person name="Smith C.H."/>
        </authorList>
    </citation>
    <scope>NUCLEOTIDE SEQUENCE</scope>
    <source>
        <strain evidence="13">CHS0354</strain>
        <tissue evidence="13">Mantle</tissue>
    </source>
</reference>
<keyword evidence="9" id="KW-0255">Endonuclease</keyword>
<comment type="function">
    <text evidence="3">Endonuclease that specifically degrades the RNA of RNA-DNA hybrids.</text>
</comment>
<keyword evidence="11" id="KW-0460">Magnesium</keyword>
<evidence type="ECO:0000256" key="8">
    <source>
        <dbReference type="ARBA" id="ARBA00022723"/>
    </source>
</evidence>
<keyword evidence="14" id="KW-1185">Reference proteome</keyword>
<keyword evidence="7" id="KW-0540">Nuclease</keyword>
<evidence type="ECO:0000256" key="7">
    <source>
        <dbReference type="ARBA" id="ARBA00022722"/>
    </source>
</evidence>
<comment type="caution">
    <text evidence="13">The sequence shown here is derived from an EMBL/GenBank/DDBJ whole genome shotgun (WGS) entry which is preliminary data.</text>
</comment>
<dbReference type="PROSITE" id="PS50879">
    <property type="entry name" value="RNASE_H_1"/>
    <property type="match status" value="1"/>
</dbReference>
<sequence length="230" mass="25674">MPEELLTSTEVSLTPSAAKEINKLMVQNNIPNDQRLRVGVTGGGCSGLSYSLSFDNPKESDIVVQTEGLDLKERLSLKKVTIYTDGACKGNPGKGAWAFVITGDGIESECYGFENITTNNRMELVAAISALSVLTEPSQVTLFSDSTYLCYAYTKRWITKWKKNRWKTTEKKDVKNRDLWERLDTLVSQHEVSFVKIKGHAGDKLNERCDFLANQAIDTRSSSTLYPLSM</sequence>
<evidence type="ECO:0000256" key="9">
    <source>
        <dbReference type="ARBA" id="ARBA00022759"/>
    </source>
</evidence>
<protein>
    <recommendedName>
        <fullName evidence="6">ribonuclease H</fullName>
        <ecNumber evidence="6">3.1.26.4</ecNumber>
    </recommendedName>
</protein>
<keyword evidence="8" id="KW-0479">Metal-binding</keyword>
<dbReference type="InterPro" id="IPR022892">
    <property type="entry name" value="RNaseHI"/>
</dbReference>
<comment type="similarity">
    <text evidence="4">Belongs to the RNase H family.</text>
</comment>
<dbReference type="FunFam" id="3.30.420.10:FF:000089">
    <property type="entry name" value="Ribonuclease H"/>
    <property type="match status" value="1"/>
</dbReference>
<dbReference type="AlphaFoldDB" id="A0AAE0VMV8"/>
<dbReference type="PANTHER" id="PTHR10642">
    <property type="entry name" value="RIBONUCLEASE H1"/>
    <property type="match status" value="1"/>
</dbReference>
<evidence type="ECO:0000256" key="5">
    <source>
        <dbReference type="ARBA" id="ARBA00011245"/>
    </source>
</evidence>
<comment type="catalytic activity">
    <reaction evidence="1">
        <text>Endonucleolytic cleavage to 5'-phosphomonoester.</text>
        <dbReference type="EC" id="3.1.26.4"/>
    </reaction>
</comment>
<evidence type="ECO:0000256" key="2">
    <source>
        <dbReference type="ARBA" id="ARBA00001946"/>
    </source>
</evidence>
<dbReference type="EMBL" id="JAEAOA010001427">
    <property type="protein sequence ID" value="KAK3582540.1"/>
    <property type="molecule type" value="Genomic_DNA"/>
</dbReference>
<dbReference type="Gene3D" id="3.30.420.10">
    <property type="entry name" value="Ribonuclease H-like superfamily/Ribonuclease H"/>
    <property type="match status" value="1"/>
</dbReference>
<dbReference type="Pfam" id="PF00075">
    <property type="entry name" value="RNase_H"/>
    <property type="match status" value="1"/>
</dbReference>
<dbReference type="EC" id="3.1.26.4" evidence="6"/>
<dbReference type="InterPro" id="IPR012337">
    <property type="entry name" value="RNaseH-like_sf"/>
</dbReference>
<evidence type="ECO:0000313" key="13">
    <source>
        <dbReference type="EMBL" id="KAK3582540.1"/>
    </source>
</evidence>
<dbReference type="InterPro" id="IPR035903">
    <property type="entry name" value="HesB-like_dom_sf"/>
</dbReference>
<feature type="domain" description="RNase H type-1" evidence="12">
    <location>
        <begin position="76"/>
        <end position="218"/>
    </location>
</feature>
<dbReference type="GO" id="GO:0004523">
    <property type="term" value="F:RNA-DNA hybrid ribonuclease activity"/>
    <property type="evidence" value="ECO:0007669"/>
    <property type="project" value="UniProtKB-EC"/>
</dbReference>
<dbReference type="GO" id="GO:0003676">
    <property type="term" value="F:nucleic acid binding"/>
    <property type="evidence" value="ECO:0007669"/>
    <property type="project" value="InterPro"/>
</dbReference>
<evidence type="ECO:0000313" key="14">
    <source>
        <dbReference type="Proteomes" id="UP001195483"/>
    </source>
</evidence>
<dbReference type="PANTHER" id="PTHR10642:SF26">
    <property type="entry name" value="RIBONUCLEASE H1"/>
    <property type="match status" value="1"/>
</dbReference>
<dbReference type="InterPro" id="IPR050092">
    <property type="entry name" value="RNase_H"/>
</dbReference>
<dbReference type="CDD" id="cd09278">
    <property type="entry name" value="RNase_HI_prokaryote_like"/>
    <property type="match status" value="1"/>
</dbReference>
<name>A0AAE0VMV8_9BIVA</name>
<dbReference type="InterPro" id="IPR036397">
    <property type="entry name" value="RNaseH_sf"/>
</dbReference>
<organism evidence="13 14">
    <name type="scientific">Potamilus streckersoni</name>
    <dbReference type="NCBI Taxonomy" id="2493646"/>
    <lineage>
        <taxon>Eukaryota</taxon>
        <taxon>Metazoa</taxon>
        <taxon>Spiralia</taxon>
        <taxon>Lophotrochozoa</taxon>
        <taxon>Mollusca</taxon>
        <taxon>Bivalvia</taxon>
        <taxon>Autobranchia</taxon>
        <taxon>Heteroconchia</taxon>
        <taxon>Palaeoheterodonta</taxon>
        <taxon>Unionida</taxon>
        <taxon>Unionoidea</taxon>
        <taxon>Unionidae</taxon>
        <taxon>Ambleminae</taxon>
        <taxon>Lampsilini</taxon>
        <taxon>Potamilus</taxon>
    </lineage>
</organism>
<proteinExistence type="inferred from homology"/>
<evidence type="ECO:0000259" key="12">
    <source>
        <dbReference type="PROSITE" id="PS50879"/>
    </source>
</evidence>
<comment type="subunit">
    <text evidence="5">Monomer.</text>
</comment>
<dbReference type="InterPro" id="IPR002156">
    <property type="entry name" value="RNaseH_domain"/>
</dbReference>
<dbReference type="SUPFAM" id="SSF89360">
    <property type="entry name" value="HesB-like domain"/>
    <property type="match status" value="1"/>
</dbReference>